<dbReference type="OrthoDB" id="5168289at2"/>
<evidence type="ECO:0000256" key="2">
    <source>
        <dbReference type="ARBA" id="ARBA00022692"/>
    </source>
</evidence>
<evidence type="ECO:0000313" key="6">
    <source>
        <dbReference type="Proteomes" id="UP000192674"/>
    </source>
</evidence>
<keyword evidence="5" id="KW-0482">Metalloprotease</keyword>
<reference evidence="5 6" key="1">
    <citation type="submission" date="2017-04" db="EMBL/GenBank/DDBJ databases">
        <authorList>
            <person name="Afonso C.L."/>
            <person name="Miller P.J."/>
            <person name="Scott M.A."/>
            <person name="Spackman E."/>
            <person name="Goraichik I."/>
            <person name="Dimitrov K.M."/>
            <person name="Suarez D.L."/>
            <person name="Swayne D.E."/>
        </authorList>
    </citation>
    <scope>NUCLEOTIDE SEQUENCE [LARGE SCALE GENOMIC DNA]</scope>
    <source>
        <strain evidence="5 6">DSM 43828</strain>
    </source>
</reference>
<evidence type="ECO:0000256" key="1">
    <source>
        <dbReference type="ARBA" id="ARBA00004167"/>
    </source>
</evidence>
<dbReference type="PANTHER" id="PTHR30168:SF0">
    <property type="entry name" value="INNER MEMBRANE PROTEIN"/>
    <property type="match status" value="1"/>
</dbReference>
<keyword evidence="2" id="KW-0812">Transmembrane</keyword>
<dbReference type="GO" id="GO:0016020">
    <property type="term" value="C:membrane"/>
    <property type="evidence" value="ECO:0007669"/>
    <property type="project" value="UniProtKB-SubCell"/>
</dbReference>
<evidence type="ECO:0000313" key="5">
    <source>
        <dbReference type="EMBL" id="SMD20323.1"/>
    </source>
</evidence>
<gene>
    <name evidence="5" type="ORF">SAMN05661093_06367</name>
</gene>
<evidence type="ECO:0000256" key="4">
    <source>
        <dbReference type="ARBA" id="ARBA00023136"/>
    </source>
</evidence>
<dbReference type="PANTHER" id="PTHR30168">
    <property type="entry name" value="PUTATIVE MEMBRANE PROTEIN YPFJ"/>
    <property type="match status" value="1"/>
</dbReference>
<dbReference type="Pfam" id="PF04228">
    <property type="entry name" value="Zn_peptidase"/>
    <property type="match status" value="1"/>
</dbReference>
<proteinExistence type="predicted"/>
<keyword evidence="5" id="KW-0645">Protease</keyword>
<name>A0A1Y5XYJ4_KIBAR</name>
<dbReference type="Proteomes" id="UP000192674">
    <property type="component" value="Unassembled WGS sequence"/>
</dbReference>
<keyword evidence="4" id="KW-0472">Membrane</keyword>
<sequence length="480" mass="51925">MIGRPLVTGNRHTCGVTRSFGVASAALALALVLSACTVTVEGVALGTGRVVNPDQQSDVDPTFINNSDGGEIDKLAGTVVKDVEKFWQEAFPKTFDNKPWQPLRGGYYSVDTSDKTAPAPPCTDQASDVEGNAFYCPSADIIAWDRVALLPVLKNRFGEASVMLVLAHEMGHAVQRRAGITQSAQRSDPQRFPTILLESQADCYAGAFVRWVSDGKADRLRLDRDSIDPALEAMVLFRDPVGTEQTAQGAHGDAFDRVSAFQDGFEKGTQLCSEISVDNRTFTQRGFLDEKDEATGGNLPFDNTVELLETDINAFMQSELTKLGKQWTKPKLDRVNSTPRCSRGDQGPVAYCPDDRTIDMQTRGRLAELHSEIGDWATGTIVSSRYAMLMLATLDKPLTGPEAQRSALCVSGAYSKSLLNRVGNNVFALSPGDLDEAVQVLLGFDYPARDLEGEAPATGFERVAAFRVGAVDGLKSCNLA</sequence>
<protein>
    <submittedName>
        <fullName evidence="5">Predicted metalloprotease</fullName>
    </submittedName>
</protein>
<keyword evidence="3" id="KW-1133">Transmembrane helix</keyword>
<organism evidence="5 6">
    <name type="scientific">Kibdelosporangium aridum</name>
    <dbReference type="NCBI Taxonomy" id="2030"/>
    <lineage>
        <taxon>Bacteria</taxon>
        <taxon>Bacillati</taxon>
        <taxon>Actinomycetota</taxon>
        <taxon>Actinomycetes</taxon>
        <taxon>Pseudonocardiales</taxon>
        <taxon>Pseudonocardiaceae</taxon>
        <taxon>Kibdelosporangium</taxon>
    </lineage>
</organism>
<keyword evidence="6" id="KW-1185">Reference proteome</keyword>
<dbReference type="AlphaFoldDB" id="A0A1Y5XYJ4"/>
<keyword evidence="5" id="KW-0378">Hydrolase</keyword>
<accession>A0A1Y5XYJ4</accession>
<dbReference type="SUPFAM" id="SSF55486">
    <property type="entry name" value="Metalloproteases ('zincins'), catalytic domain"/>
    <property type="match status" value="1"/>
</dbReference>
<dbReference type="GO" id="GO:0006508">
    <property type="term" value="P:proteolysis"/>
    <property type="evidence" value="ECO:0007669"/>
    <property type="project" value="UniProtKB-KW"/>
</dbReference>
<evidence type="ECO:0000256" key="3">
    <source>
        <dbReference type="ARBA" id="ARBA00022989"/>
    </source>
</evidence>
<dbReference type="InterPro" id="IPR007343">
    <property type="entry name" value="Uncharacterised_pept_Zn_put"/>
</dbReference>
<comment type="subcellular location">
    <subcellularLocation>
        <location evidence="1">Membrane</location>
        <topology evidence="1">Single-pass membrane protein</topology>
    </subcellularLocation>
</comment>
<dbReference type="EMBL" id="FWXV01000006">
    <property type="protein sequence ID" value="SMD20323.1"/>
    <property type="molecule type" value="Genomic_DNA"/>
</dbReference>
<dbReference type="GO" id="GO:0008237">
    <property type="term" value="F:metallopeptidase activity"/>
    <property type="evidence" value="ECO:0007669"/>
    <property type="project" value="UniProtKB-KW"/>
</dbReference>